<name>A0A516NTK6_9NOCA</name>
<dbReference type="Proteomes" id="UP000317039">
    <property type="component" value="Chromosome"/>
</dbReference>
<dbReference type="InterPro" id="IPR045697">
    <property type="entry name" value="DUF5919"/>
</dbReference>
<dbReference type="EMBL" id="CP041695">
    <property type="protein sequence ID" value="QDP82246.1"/>
    <property type="molecule type" value="Genomic_DNA"/>
</dbReference>
<dbReference type="KEGG" id="nod:FOH10_29455"/>
<organism evidence="2 3">
    <name type="scientific">Nocardia otitidiscaviarum</name>
    <dbReference type="NCBI Taxonomy" id="1823"/>
    <lineage>
        <taxon>Bacteria</taxon>
        <taxon>Bacillati</taxon>
        <taxon>Actinomycetota</taxon>
        <taxon>Actinomycetes</taxon>
        <taxon>Mycobacteriales</taxon>
        <taxon>Nocardiaceae</taxon>
        <taxon>Nocardia</taxon>
    </lineage>
</organism>
<evidence type="ECO:0000313" key="2">
    <source>
        <dbReference type="EMBL" id="QDP82246.1"/>
    </source>
</evidence>
<proteinExistence type="predicted"/>
<dbReference type="AlphaFoldDB" id="A0A516NTK6"/>
<dbReference type="Pfam" id="PF19319">
    <property type="entry name" value="DUF5919"/>
    <property type="match status" value="1"/>
</dbReference>
<sequence length="288" mass="32390">MIMGTVLKALLQQRHLQTVSAFNREYNRLAKKLDPALINCGPKKAQFYRWLSGEISGVPYPDHCRILEAMFPDWSVSELFEEYSGNPADLAREPRASVSAARPTTGANLADVEAVYATRLDFLRAMPPQELFKTARTIDMAGLSLNMLCQQYSDTDVLRLLENGTVIRCLFLDPAGTFIRAREIEEDHSPGLLTNLTGTNIQTLERVMRRVTEQTPGSLLIRVYNQPIRFNITLIDSTICVMQPYLPKSRGVESPTFVARKSGTTGLFDTFSEVFESMWADGKERATE</sequence>
<accession>A0A516NTK6</accession>
<reference evidence="2 3" key="1">
    <citation type="submission" date="2019-07" db="EMBL/GenBank/DDBJ databases">
        <title>Complete Genome Sequence and Methylome Analysis of Nocardia otitidis-caviarum NEB252.</title>
        <authorList>
            <person name="Fomenkov A."/>
            <person name="Anton B.P."/>
            <person name="Vincze T."/>
            <person name="Roberts R.J."/>
        </authorList>
    </citation>
    <scope>NUCLEOTIDE SEQUENCE [LARGE SCALE GENOMIC DNA]</scope>
    <source>
        <strain evidence="2 3">NEB252</strain>
    </source>
</reference>
<evidence type="ECO:0000313" key="3">
    <source>
        <dbReference type="Proteomes" id="UP000317039"/>
    </source>
</evidence>
<evidence type="ECO:0000259" key="1">
    <source>
        <dbReference type="Pfam" id="PF19319"/>
    </source>
</evidence>
<protein>
    <recommendedName>
        <fullName evidence="1">DUF5919 domain-containing protein</fullName>
    </recommendedName>
</protein>
<feature type="domain" description="DUF5919" evidence="1">
    <location>
        <begin position="138"/>
        <end position="284"/>
    </location>
</feature>
<gene>
    <name evidence="2" type="ORF">FOH10_29455</name>
</gene>